<evidence type="ECO:0000313" key="2">
    <source>
        <dbReference type="Proteomes" id="UP001283361"/>
    </source>
</evidence>
<keyword evidence="2" id="KW-1185">Reference proteome</keyword>
<comment type="caution">
    <text evidence="1">The sequence shown here is derived from an EMBL/GenBank/DDBJ whole genome shotgun (WGS) entry which is preliminary data.</text>
</comment>
<name>A0AAE0Y0X8_9GAST</name>
<proteinExistence type="predicted"/>
<sequence>MFLACADLCVSCNLSPHAPSFYLPSTHQPSPSIFTQSPPAPSFYLSTHSPTLTVAPTVLCPCAGQLVDVVSSQAVSVLVELDLVAT</sequence>
<accession>A0AAE0Y0X8</accession>
<gene>
    <name evidence="1" type="ORF">RRG08_066578</name>
</gene>
<reference evidence="1" key="1">
    <citation type="journal article" date="2023" name="G3 (Bethesda)">
        <title>A reference genome for the long-term kleptoplast-retaining sea slug Elysia crispata morphotype clarki.</title>
        <authorList>
            <person name="Eastman K.E."/>
            <person name="Pendleton A.L."/>
            <person name="Shaikh M.A."/>
            <person name="Suttiyut T."/>
            <person name="Ogas R."/>
            <person name="Tomko P."/>
            <person name="Gavelis G."/>
            <person name="Widhalm J.R."/>
            <person name="Wisecaver J.H."/>
        </authorList>
    </citation>
    <scope>NUCLEOTIDE SEQUENCE</scope>
    <source>
        <strain evidence="1">ECLA1</strain>
    </source>
</reference>
<protein>
    <submittedName>
        <fullName evidence="1">Uncharacterized protein</fullName>
    </submittedName>
</protein>
<dbReference type="Proteomes" id="UP001283361">
    <property type="component" value="Unassembled WGS sequence"/>
</dbReference>
<organism evidence="1 2">
    <name type="scientific">Elysia crispata</name>
    <name type="common">lettuce slug</name>
    <dbReference type="NCBI Taxonomy" id="231223"/>
    <lineage>
        <taxon>Eukaryota</taxon>
        <taxon>Metazoa</taxon>
        <taxon>Spiralia</taxon>
        <taxon>Lophotrochozoa</taxon>
        <taxon>Mollusca</taxon>
        <taxon>Gastropoda</taxon>
        <taxon>Heterobranchia</taxon>
        <taxon>Euthyneura</taxon>
        <taxon>Panpulmonata</taxon>
        <taxon>Sacoglossa</taxon>
        <taxon>Placobranchoidea</taxon>
        <taxon>Plakobranchidae</taxon>
        <taxon>Elysia</taxon>
    </lineage>
</organism>
<dbReference type="AlphaFoldDB" id="A0AAE0Y0X8"/>
<evidence type="ECO:0000313" key="1">
    <source>
        <dbReference type="EMBL" id="KAK3727893.1"/>
    </source>
</evidence>
<dbReference type="EMBL" id="JAWDGP010007226">
    <property type="protein sequence ID" value="KAK3727893.1"/>
    <property type="molecule type" value="Genomic_DNA"/>
</dbReference>